<dbReference type="Proteomes" id="UP001497535">
    <property type="component" value="Unassembled WGS sequence"/>
</dbReference>
<name>A0ACB1AD34_MELEN</name>
<organism evidence="1 2">
    <name type="scientific">Meloidogyne enterolobii</name>
    <name type="common">Root-knot nematode worm</name>
    <name type="synonym">Meloidogyne mayaguensis</name>
    <dbReference type="NCBI Taxonomy" id="390850"/>
    <lineage>
        <taxon>Eukaryota</taxon>
        <taxon>Metazoa</taxon>
        <taxon>Ecdysozoa</taxon>
        <taxon>Nematoda</taxon>
        <taxon>Chromadorea</taxon>
        <taxon>Rhabditida</taxon>
        <taxon>Tylenchina</taxon>
        <taxon>Tylenchomorpha</taxon>
        <taxon>Tylenchoidea</taxon>
        <taxon>Meloidogynidae</taxon>
        <taxon>Meloidogyninae</taxon>
        <taxon>Meloidogyne</taxon>
    </lineage>
</organism>
<reference evidence="1" key="1">
    <citation type="submission" date="2023-11" db="EMBL/GenBank/DDBJ databases">
        <authorList>
            <person name="Poullet M."/>
        </authorList>
    </citation>
    <scope>NUCLEOTIDE SEQUENCE</scope>
    <source>
        <strain evidence="1">E1834</strain>
    </source>
</reference>
<comment type="caution">
    <text evidence="1">The sequence shown here is derived from an EMBL/GenBank/DDBJ whole genome shotgun (WGS) entry which is preliminary data.</text>
</comment>
<keyword evidence="2" id="KW-1185">Reference proteome</keyword>
<accession>A0ACB1AD34</accession>
<evidence type="ECO:0000313" key="2">
    <source>
        <dbReference type="Proteomes" id="UP001497535"/>
    </source>
</evidence>
<proteinExistence type="predicted"/>
<dbReference type="EMBL" id="CAVMJV010000076">
    <property type="protein sequence ID" value="CAK5089148.1"/>
    <property type="molecule type" value="Genomic_DNA"/>
</dbReference>
<gene>
    <name evidence="1" type="ORF">MENTE1834_LOCUS36847</name>
</gene>
<protein>
    <submittedName>
        <fullName evidence="1">Uncharacterized protein</fullName>
    </submittedName>
</protein>
<sequence length="92" mass="11312">MGFCLSGKKRKNSFECWGKGMAGRNGEKERKCFLMNKEEKVYVVYKNGKKEILWKLQIYERDIYGFETLWINKNKDNFHYWRYNCQIDLLYF</sequence>
<evidence type="ECO:0000313" key="1">
    <source>
        <dbReference type="EMBL" id="CAK5089148.1"/>
    </source>
</evidence>